<comment type="caution">
    <text evidence="1">The sequence shown here is derived from an EMBL/GenBank/DDBJ whole genome shotgun (WGS) entry which is preliminary data.</text>
</comment>
<evidence type="ECO:0000313" key="2">
    <source>
        <dbReference type="Proteomes" id="UP000229297"/>
    </source>
</evidence>
<reference evidence="2" key="1">
    <citation type="submission" date="2017-09" db="EMBL/GenBank/DDBJ databases">
        <title>Depth-based differentiation of microbial function through sediment-hosted aquifers and enrichment of novel symbionts in the deep terrestrial subsurface.</title>
        <authorList>
            <person name="Probst A.J."/>
            <person name="Ladd B."/>
            <person name="Jarett J.K."/>
            <person name="Geller-Mcgrath D.E."/>
            <person name="Sieber C.M.K."/>
            <person name="Emerson J.B."/>
            <person name="Anantharaman K."/>
            <person name="Thomas B.C."/>
            <person name="Malmstrom R."/>
            <person name="Stieglmeier M."/>
            <person name="Klingl A."/>
            <person name="Woyke T."/>
            <person name="Ryan C.M."/>
            <person name="Banfield J.F."/>
        </authorList>
    </citation>
    <scope>NUCLEOTIDE SEQUENCE [LARGE SCALE GENOMIC DNA]</scope>
</reference>
<sequence>PQEVMMAGISPISVIGSGAYNTYFHPAMNRVNMPHRTDPVDSSYPIRPISALPESNKTATGWAINSFQSIMNFFSQTKDNQAKNNVSEIQKQCPVCCNREYTCSNGETTDGKKAIIPGHESVERVRQHEAEHLRIARMNAGNQGKMVIAQHINTITEKCPECGEIFVAKGEAITETVEMITTRSGTYHPFRNQSNGPNMRLEGVGRLFDGYG</sequence>
<dbReference type="AlphaFoldDB" id="A0A2M7JE85"/>
<proteinExistence type="predicted"/>
<dbReference type="Proteomes" id="UP000229297">
    <property type="component" value="Unassembled WGS sequence"/>
</dbReference>
<accession>A0A2M7JE85</accession>
<gene>
    <name evidence="1" type="ORF">COZ71_01800</name>
</gene>
<protein>
    <submittedName>
        <fullName evidence="1">Uncharacterized protein</fullName>
    </submittedName>
</protein>
<evidence type="ECO:0000313" key="1">
    <source>
        <dbReference type="EMBL" id="PIX17724.1"/>
    </source>
</evidence>
<feature type="non-terminal residue" evidence="1">
    <location>
        <position position="1"/>
    </location>
</feature>
<organism evidence="1 2">
    <name type="scientific">Candidatus Desantisbacteria bacterium CG_4_8_14_3_um_filter_40_12</name>
    <dbReference type="NCBI Taxonomy" id="1974545"/>
    <lineage>
        <taxon>Bacteria</taxon>
        <taxon>Candidatus Desantisiibacteriota</taxon>
    </lineage>
</organism>
<dbReference type="EMBL" id="PFIC01000052">
    <property type="protein sequence ID" value="PIX17724.1"/>
    <property type="molecule type" value="Genomic_DNA"/>
</dbReference>
<name>A0A2M7JE85_9BACT</name>